<evidence type="ECO:0000256" key="2">
    <source>
        <dbReference type="ARBA" id="ARBA00009347"/>
    </source>
</evidence>
<dbReference type="Proteomes" id="UP000030300">
    <property type="component" value="Chromosome"/>
</dbReference>
<gene>
    <name evidence="6" type="ORF">KR76_16370</name>
</gene>
<dbReference type="RefSeq" id="WP_038679772.1">
    <property type="nucleotide sequence ID" value="NZ_BJMC01000027.1"/>
</dbReference>
<keyword evidence="3 5" id="KW-0285">Flavoprotein</keyword>
<dbReference type="InterPro" id="IPR046373">
    <property type="entry name" value="Acyl-CoA_Oxase/DH_mid-dom_sf"/>
</dbReference>
<comment type="cofactor">
    <cofactor evidence="1 5">
        <name>FAD</name>
        <dbReference type="ChEBI" id="CHEBI:57692"/>
    </cofactor>
</comment>
<dbReference type="EC" id="1.3.8.1" evidence="6"/>
<dbReference type="OrthoDB" id="142556at2"/>
<protein>
    <submittedName>
        <fullName evidence="6">Butyryl-CoA dehydrogenase</fullName>
        <ecNumber evidence="6">1.3.8.1</ecNumber>
    </submittedName>
</protein>
<dbReference type="Pfam" id="PF00441">
    <property type="entry name" value="Acyl-CoA_dh_1"/>
    <property type="match status" value="1"/>
</dbReference>
<dbReference type="InterPro" id="IPR013786">
    <property type="entry name" value="AcylCoA_DH/ox_N"/>
</dbReference>
<evidence type="ECO:0000256" key="3">
    <source>
        <dbReference type="ARBA" id="ARBA00022630"/>
    </source>
</evidence>
<dbReference type="InterPro" id="IPR009100">
    <property type="entry name" value="AcylCoA_DH/oxidase_NM_dom_sf"/>
</dbReference>
<dbReference type="HOGENOM" id="CLU_018204_0_2_11"/>
<dbReference type="STRING" id="2045.KR76_16370"/>
<dbReference type="Gene3D" id="2.40.110.10">
    <property type="entry name" value="Butyryl-CoA Dehydrogenase, subunit A, domain 2"/>
    <property type="match status" value="1"/>
</dbReference>
<dbReference type="Pfam" id="PF02770">
    <property type="entry name" value="Acyl-CoA_dh_M"/>
    <property type="match status" value="1"/>
</dbReference>
<dbReference type="GO" id="GO:0016937">
    <property type="term" value="F:short-chain fatty acyl-CoA dehydrogenase activity"/>
    <property type="evidence" value="ECO:0007669"/>
    <property type="project" value="UniProtKB-EC"/>
</dbReference>
<comment type="similarity">
    <text evidence="2 5">Belongs to the acyl-CoA dehydrogenase family.</text>
</comment>
<dbReference type="InterPro" id="IPR037069">
    <property type="entry name" value="AcylCoA_DH/ox_N_sf"/>
</dbReference>
<organism evidence="6 7">
    <name type="scientific">Nocardioides simplex</name>
    <name type="common">Arthrobacter simplex</name>
    <dbReference type="NCBI Taxonomy" id="2045"/>
    <lineage>
        <taxon>Bacteria</taxon>
        <taxon>Bacillati</taxon>
        <taxon>Actinomycetota</taxon>
        <taxon>Actinomycetes</taxon>
        <taxon>Propionibacteriales</taxon>
        <taxon>Nocardioidaceae</taxon>
        <taxon>Pimelobacter</taxon>
    </lineage>
</organism>
<name>A0A0A1DKS6_NOCSI</name>
<dbReference type="Pfam" id="PF02771">
    <property type="entry name" value="Acyl-CoA_dh_N"/>
    <property type="match status" value="1"/>
</dbReference>
<dbReference type="PANTHER" id="PTHR43884:SF12">
    <property type="entry name" value="ISOVALERYL-COA DEHYDROGENASE, MITOCHONDRIAL-RELATED"/>
    <property type="match status" value="1"/>
</dbReference>
<dbReference type="PANTHER" id="PTHR43884">
    <property type="entry name" value="ACYL-COA DEHYDROGENASE"/>
    <property type="match status" value="1"/>
</dbReference>
<evidence type="ECO:0000256" key="1">
    <source>
        <dbReference type="ARBA" id="ARBA00001974"/>
    </source>
</evidence>
<reference evidence="6 7" key="1">
    <citation type="journal article" date="2015" name="Genome Announc.">
        <title>Complete Genome Sequence of Steroid-Transforming Nocardioides simplex VKM Ac-2033D.</title>
        <authorList>
            <person name="Shtratnikova V.Y."/>
            <person name="Schelkunov M.I."/>
            <person name="Pekov Y.A."/>
            <person name="Fokina V.V."/>
            <person name="Logacheva M.D."/>
            <person name="Sokolov S.L."/>
            <person name="Bragin E.Y."/>
            <person name="Ashapkin V.V."/>
            <person name="Donova M.V."/>
        </authorList>
    </citation>
    <scope>NUCLEOTIDE SEQUENCE [LARGE SCALE GENOMIC DNA]</scope>
    <source>
        <strain evidence="6 7">VKM Ac-2033D</strain>
    </source>
</reference>
<dbReference type="KEGG" id="psim:KR76_16370"/>
<dbReference type="Gene3D" id="1.10.540.10">
    <property type="entry name" value="Acyl-CoA dehydrogenase/oxidase, N-terminal domain"/>
    <property type="match status" value="1"/>
</dbReference>
<dbReference type="eggNOG" id="COG1960">
    <property type="taxonomic scope" value="Bacteria"/>
</dbReference>
<dbReference type="AlphaFoldDB" id="A0A0A1DKS6"/>
<proteinExistence type="inferred from homology"/>
<dbReference type="SUPFAM" id="SSF56645">
    <property type="entry name" value="Acyl-CoA dehydrogenase NM domain-like"/>
    <property type="match status" value="1"/>
</dbReference>
<keyword evidence="4 5" id="KW-0274">FAD</keyword>
<keyword evidence="5 6" id="KW-0560">Oxidoreductase</keyword>
<evidence type="ECO:0000256" key="4">
    <source>
        <dbReference type="ARBA" id="ARBA00022827"/>
    </source>
</evidence>
<dbReference type="PIRSF" id="PIRSF016578">
    <property type="entry name" value="HsaA"/>
    <property type="match status" value="1"/>
</dbReference>
<evidence type="ECO:0000256" key="5">
    <source>
        <dbReference type="RuleBase" id="RU362125"/>
    </source>
</evidence>
<dbReference type="GO" id="GO:0050660">
    <property type="term" value="F:flavin adenine dinucleotide binding"/>
    <property type="evidence" value="ECO:0007669"/>
    <property type="project" value="InterPro"/>
</dbReference>
<dbReference type="EMBL" id="CP009896">
    <property type="protein sequence ID" value="AIY17949.1"/>
    <property type="molecule type" value="Genomic_DNA"/>
</dbReference>
<keyword evidence="7" id="KW-1185">Reference proteome</keyword>
<evidence type="ECO:0000313" key="7">
    <source>
        <dbReference type="Proteomes" id="UP000030300"/>
    </source>
</evidence>
<dbReference type="SUPFAM" id="SSF47203">
    <property type="entry name" value="Acyl-CoA dehydrogenase C-terminal domain-like"/>
    <property type="match status" value="1"/>
</dbReference>
<dbReference type="InterPro" id="IPR009075">
    <property type="entry name" value="AcylCo_DH/oxidase_C"/>
</dbReference>
<evidence type="ECO:0000313" key="6">
    <source>
        <dbReference type="EMBL" id="AIY17949.1"/>
    </source>
</evidence>
<dbReference type="InterPro" id="IPR036250">
    <property type="entry name" value="AcylCo_DH-like_C"/>
</dbReference>
<dbReference type="Gene3D" id="1.20.140.10">
    <property type="entry name" value="Butyryl-CoA Dehydrogenase, subunit A, domain 3"/>
    <property type="match status" value="1"/>
</dbReference>
<sequence length="403" mass="43153">MDFDLPESALAVREGVAAVAAKYDHAYWSRCEEEHRFPQEVFDDLGNGGWFGLCVPEEYGGGGQGLLELAVANMTLCASGGVAGTFFYVTTPGFGAMTLTRHGSADQKQRILPGLATGDVQFCLALTEPDAGSNAIEIKTAARRDPSTGSGQAADFLIKGQKVWISNVENADWMVVVTRTIPAADTRERGLSRTAGFTLFLVDVKEALAAGTLSYTPIPKMGSNILQSSQVFLDDVRVPASHVIGEVDAGFAVLWDVLNPERILAASGGIGTADAALRIACDYAREREVFGRPIGANQGLQFPLAQIKAKTELGRLMTYQAAWLFDQGRPCGNEANVAKLTGAQVGWEAANQAFQTLGGMAYSKEYPVERIFRDARIAKNIPVAEELVLAHIGTAMLGLPKSY</sequence>
<dbReference type="InterPro" id="IPR006091">
    <property type="entry name" value="Acyl-CoA_Oxase/DH_mid-dom"/>
</dbReference>
<accession>A0A0A1DKS6</accession>
<dbReference type="GeneID" id="96610408"/>
<dbReference type="CDD" id="cd00567">
    <property type="entry name" value="ACAD"/>
    <property type="match status" value="1"/>
</dbReference>